<protein>
    <submittedName>
        <fullName evidence="10">Winged helix family two component transcriptional regulator</fullName>
    </submittedName>
</protein>
<dbReference type="CDD" id="cd00383">
    <property type="entry name" value="trans_reg_C"/>
    <property type="match status" value="1"/>
</dbReference>
<dbReference type="SMART" id="SM00862">
    <property type="entry name" value="Trans_reg_C"/>
    <property type="match status" value="1"/>
</dbReference>
<dbReference type="PROSITE" id="PS50110">
    <property type="entry name" value="RESPONSE_REGULATORY"/>
    <property type="match status" value="1"/>
</dbReference>
<dbReference type="Gene3D" id="6.10.250.690">
    <property type="match status" value="1"/>
</dbReference>
<keyword evidence="5" id="KW-0804">Transcription</keyword>
<dbReference type="GO" id="GO:0005829">
    <property type="term" value="C:cytosol"/>
    <property type="evidence" value="ECO:0007669"/>
    <property type="project" value="TreeGrafter"/>
</dbReference>
<dbReference type="GO" id="GO:0006355">
    <property type="term" value="P:regulation of DNA-templated transcription"/>
    <property type="evidence" value="ECO:0007669"/>
    <property type="project" value="InterPro"/>
</dbReference>
<reference evidence="10 11" key="1">
    <citation type="submission" date="2019-06" db="EMBL/GenBank/DDBJ databases">
        <title>Genomic Encyclopedia of Type Strains, Phase IV (KMG-V): Genome sequencing to study the core and pangenomes of soil and plant-associated prokaryotes.</title>
        <authorList>
            <person name="Whitman W."/>
        </authorList>
    </citation>
    <scope>NUCLEOTIDE SEQUENCE [LARGE SCALE GENOMIC DNA]</scope>
    <source>
        <strain evidence="10 11">BR 11622</strain>
    </source>
</reference>
<dbReference type="GO" id="GO:0000976">
    <property type="term" value="F:transcription cis-regulatory region binding"/>
    <property type="evidence" value="ECO:0007669"/>
    <property type="project" value="TreeGrafter"/>
</dbReference>
<dbReference type="OrthoDB" id="9784252at2"/>
<dbReference type="Pfam" id="PF00486">
    <property type="entry name" value="Trans_reg_C"/>
    <property type="match status" value="1"/>
</dbReference>
<keyword evidence="1 6" id="KW-0597">Phosphoprotein</keyword>
<dbReference type="AlphaFoldDB" id="A0A560GQ37"/>
<comment type="caution">
    <text evidence="10">The sequence shown here is derived from an EMBL/GenBank/DDBJ whole genome shotgun (WGS) entry which is preliminary data.</text>
</comment>
<evidence type="ECO:0000313" key="10">
    <source>
        <dbReference type="EMBL" id="TWB35851.1"/>
    </source>
</evidence>
<dbReference type="SUPFAM" id="SSF46894">
    <property type="entry name" value="C-terminal effector domain of the bipartite response regulators"/>
    <property type="match status" value="1"/>
</dbReference>
<dbReference type="InterPro" id="IPR039420">
    <property type="entry name" value="WalR-like"/>
</dbReference>
<gene>
    <name evidence="10" type="ORF">FBZ90_11851</name>
</gene>
<dbReference type="EMBL" id="VITR01000018">
    <property type="protein sequence ID" value="TWB35851.1"/>
    <property type="molecule type" value="Genomic_DNA"/>
</dbReference>
<evidence type="ECO:0000259" key="8">
    <source>
        <dbReference type="PROSITE" id="PS50110"/>
    </source>
</evidence>
<dbReference type="RefSeq" id="WP_145735618.1">
    <property type="nucleotide sequence ID" value="NZ_VITR01000018.1"/>
</dbReference>
<dbReference type="InterPro" id="IPR001789">
    <property type="entry name" value="Sig_transdc_resp-reg_receiver"/>
</dbReference>
<evidence type="ECO:0000256" key="5">
    <source>
        <dbReference type="ARBA" id="ARBA00023163"/>
    </source>
</evidence>
<keyword evidence="4 7" id="KW-0238">DNA-binding</keyword>
<evidence type="ECO:0000313" key="11">
    <source>
        <dbReference type="Proteomes" id="UP000315751"/>
    </source>
</evidence>
<evidence type="ECO:0000256" key="1">
    <source>
        <dbReference type="ARBA" id="ARBA00022553"/>
    </source>
</evidence>
<dbReference type="InterPro" id="IPR016032">
    <property type="entry name" value="Sig_transdc_resp-reg_C-effctor"/>
</dbReference>
<keyword evidence="11" id="KW-1185">Reference proteome</keyword>
<dbReference type="GO" id="GO:0000156">
    <property type="term" value="F:phosphorelay response regulator activity"/>
    <property type="evidence" value="ECO:0007669"/>
    <property type="project" value="TreeGrafter"/>
</dbReference>
<dbReference type="Proteomes" id="UP000315751">
    <property type="component" value="Unassembled WGS sequence"/>
</dbReference>
<dbReference type="SUPFAM" id="SSF52172">
    <property type="entry name" value="CheY-like"/>
    <property type="match status" value="1"/>
</dbReference>
<dbReference type="PANTHER" id="PTHR48111:SF4">
    <property type="entry name" value="DNA-BINDING DUAL TRANSCRIPTIONAL REGULATOR OMPR"/>
    <property type="match status" value="1"/>
</dbReference>
<name>A0A560GQ37_9PROT</name>
<dbReference type="Gene3D" id="1.10.10.10">
    <property type="entry name" value="Winged helix-like DNA-binding domain superfamily/Winged helix DNA-binding domain"/>
    <property type="match status" value="1"/>
</dbReference>
<dbReference type="InterPro" id="IPR036388">
    <property type="entry name" value="WH-like_DNA-bd_sf"/>
</dbReference>
<feature type="domain" description="Response regulatory" evidence="8">
    <location>
        <begin position="15"/>
        <end position="133"/>
    </location>
</feature>
<keyword evidence="3" id="KW-0805">Transcription regulation</keyword>
<dbReference type="PANTHER" id="PTHR48111">
    <property type="entry name" value="REGULATOR OF RPOS"/>
    <property type="match status" value="1"/>
</dbReference>
<evidence type="ECO:0000259" key="9">
    <source>
        <dbReference type="PROSITE" id="PS51755"/>
    </source>
</evidence>
<accession>A0A560GQ37</accession>
<dbReference type="SMART" id="SM00448">
    <property type="entry name" value="REC"/>
    <property type="match status" value="1"/>
</dbReference>
<evidence type="ECO:0000256" key="3">
    <source>
        <dbReference type="ARBA" id="ARBA00023015"/>
    </source>
</evidence>
<dbReference type="InterPro" id="IPR001867">
    <property type="entry name" value="OmpR/PhoB-type_DNA-bd"/>
</dbReference>
<dbReference type="PROSITE" id="PS51755">
    <property type="entry name" value="OMPR_PHOB"/>
    <property type="match status" value="1"/>
</dbReference>
<proteinExistence type="predicted"/>
<keyword evidence="2" id="KW-0902">Two-component regulatory system</keyword>
<feature type="DNA-binding region" description="OmpR/PhoB-type" evidence="7">
    <location>
        <begin position="143"/>
        <end position="238"/>
    </location>
</feature>
<dbReference type="Gene3D" id="3.40.50.2300">
    <property type="match status" value="1"/>
</dbReference>
<dbReference type="GO" id="GO:0032993">
    <property type="term" value="C:protein-DNA complex"/>
    <property type="evidence" value="ECO:0007669"/>
    <property type="project" value="TreeGrafter"/>
</dbReference>
<evidence type="ECO:0000256" key="7">
    <source>
        <dbReference type="PROSITE-ProRule" id="PRU01091"/>
    </source>
</evidence>
<evidence type="ECO:0000256" key="2">
    <source>
        <dbReference type="ARBA" id="ARBA00023012"/>
    </source>
</evidence>
<evidence type="ECO:0000256" key="6">
    <source>
        <dbReference type="PROSITE-ProRule" id="PRU00169"/>
    </source>
</evidence>
<feature type="domain" description="OmpR/PhoB-type" evidence="9">
    <location>
        <begin position="143"/>
        <end position="238"/>
    </location>
</feature>
<dbReference type="InterPro" id="IPR011006">
    <property type="entry name" value="CheY-like_superfamily"/>
</dbReference>
<sequence length="239" mass="26374">MTTTQQQALPEEQPHILVVDDDDRLREALRRYLSQNGFIVSAAADAAAARRMLASLNFDLMVLDVRMPGESGLELTRSLRGDGGNGDGGLPILLLTANGQPDDRIAGLEAGADDYLPKPFEPRELVLRISSILRRLPKPAVAAAEVRLGRWVFDAEREELRSGEETVRLTSGEASLLRTLAAQPGVVFTREDLGRAGIDSNARAIDVQVTRLRRKIEIDPRQPRYLQTVRGEGYVLRPD</sequence>
<evidence type="ECO:0000256" key="4">
    <source>
        <dbReference type="ARBA" id="ARBA00023125"/>
    </source>
</evidence>
<dbReference type="Pfam" id="PF00072">
    <property type="entry name" value="Response_reg"/>
    <property type="match status" value="1"/>
</dbReference>
<organism evidence="10 11">
    <name type="scientific">Nitrospirillum amazonense</name>
    <dbReference type="NCBI Taxonomy" id="28077"/>
    <lineage>
        <taxon>Bacteria</taxon>
        <taxon>Pseudomonadati</taxon>
        <taxon>Pseudomonadota</taxon>
        <taxon>Alphaproteobacteria</taxon>
        <taxon>Rhodospirillales</taxon>
        <taxon>Azospirillaceae</taxon>
        <taxon>Nitrospirillum</taxon>
    </lineage>
</organism>
<feature type="modified residue" description="4-aspartylphosphate" evidence="6">
    <location>
        <position position="64"/>
    </location>
</feature>